<sequence>MAERIPRQVDHLTALVGLSDSDCLNNLRMTCDVFNRLCYLLRHGVGLKDSKYVSVSEKPEPVEENSVDPRWKWFKGCLGALDGTHIPVLVHLVDQPRYRNRKVEVQQQIVGCSVMLSVGQMD</sequence>
<feature type="domain" description="DUF8040" evidence="1">
    <location>
        <begin position="20"/>
        <end position="58"/>
    </location>
</feature>
<dbReference type="OrthoDB" id="895566at2759"/>
<evidence type="ECO:0000313" key="3">
    <source>
        <dbReference type="Proteomes" id="UP000325081"/>
    </source>
</evidence>
<protein>
    <submittedName>
        <fullName evidence="2">Dual specificity protein phosphatase</fullName>
    </submittedName>
</protein>
<evidence type="ECO:0000313" key="2">
    <source>
        <dbReference type="EMBL" id="GER52318.1"/>
    </source>
</evidence>
<keyword evidence="3" id="KW-1185">Reference proteome</keyword>
<accession>A0A5A7R4F9</accession>
<dbReference type="Proteomes" id="UP000325081">
    <property type="component" value="Unassembled WGS sequence"/>
</dbReference>
<name>A0A5A7R4F9_STRAF</name>
<dbReference type="EMBL" id="BKCP01010292">
    <property type="protein sequence ID" value="GER52318.1"/>
    <property type="molecule type" value="Genomic_DNA"/>
</dbReference>
<dbReference type="Pfam" id="PF26138">
    <property type="entry name" value="DUF8040"/>
    <property type="match status" value="1"/>
</dbReference>
<reference evidence="3" key="1">
    <citation type="journal article" date="2019" name="Curr. Biol.">
        <title>Genome Sequence of Striga asiatica Provides Insight into the Evolution of Plant Parasitism.</title>
        <authorList>
            <person name="Yoshida S."/>
            <person name="Kim S."/>
            <person name="Wafula E.K."/>
            <person name="Tanskanen J."/>
            <person name="Kim Y.M."/>
            <person name="Honaas L."/>
            <person name="Yang Z."/>
            <person name="Spallek T."/>
            <person name="Conn C.E."/>
            <person name="Ichihashi Y."/>
            <person name="Cheong K."/>
            <person name="Cui S."/>
            <person name="Der J.P."/>
            <person name="Gundlach H."/>
            <person name="Jiao Y."/>
            <person name="Hori C."/>
            <person name="Ishida J.K."/>
            <person name="Kasahara H."/>
            <person name="Kiba T."/>
            <person name="Kim M.S."/>
            <person name="Koo N."/>
            <person name="Laohavisit A."/>
            <person name="Lee Y.H."/>
            <person name="Lumba S."/>
            <person name="McCourt P."/>
            <person name="Mortimer J.C."/>
            <person name="Mutuku J.M."/>
            <person name="Nomura T."/>
            <person name="Sasaki-Sekimoto Y."/>
            <person name="Seto Y."/>
            <person name="Wang Y."/>
            <person name="Wakatake T."/>
            <person name="Sakakibara H."/>
            <person name="Demura T."/>
            <person name="Yamaguchi S."/>
            <person name="Yoneyama K."/>
            <person name="Manabe R.I."/>
            <person name="Nelson D.C."/>
            <person name="Schulman A.H."/>
            <person name="Timko M.P."/>
            <person name="dePamphilis C.W."/>
            <person name="Choi D."/>
            <person name="Shirasu K."/>
        </authorList>
    </citation>
    <scope>NUCLEOTIDE SEQUENCE [LARGE SCALE GENOMIC DNA]</scope>
    <source>
        <strain evidence="3">cv. UVA1</strain>
    </source>
</reference>
<proteinExistence type="predicted"/>
<organism evidence="2 3">
    <name type="scientific">Striga asiatica</name>
    <name type="common">Asiatic witchweed</name>
    <name type="synonym">Buchnera asiatica</name>
    <dbReference type="NCBI Taxonomy" id="4170"/>
    <lineage>
        <taxon>Eukaryota</taxon>
        <taxon>Viridiplantae</taxon>
        <taxon>Streptophyta</taxon>
        <taxon>Embryophyta</taxon>
        <taxon>Tracheophyta</taxon>
        <taxon>Spermatophyta</taxon>
        <taxon>Magnoliopsida</taxon>
        <taxon>eudicotyledons</taxon>
        <taxon>Gunneridae</taxon>
        <taxon>Pentapetalae</taxon>
        <taxon>asterids</taxon>
        <taxon>lamiids</taxon>
        <taxon>Lamiales</taxon>
        <taxon>Orobanchaceae</taxon>
        <taxon>Buchnereae</taxon>
        <taxon>Striga</taxon>
    </lineage>
</organism>
<dbReference type="AlphaFoldDB" id="A0A5A7R4F9"/>
<gene>
    <name evidence="2" type="ORF">STAS_29766</name>
</gene>
<evidence type="ECO:0000259" key="1">
    <source>
        <dbReference type="Pfam" id="PF26138"/>
    </source>
</evidence>
<comment type="caution">
    <text evidence="2">The sequence shown here is derived from an EMBL/GenBank/DDBJ whole genome shotgun (WGS) entry which is preliminary data.</text>
</comment>
<dbReference type="InterPro" id="IPR058353">
    <property type="entry name" value="DUF8040"/>
</dbReference>